<dbReference type="EMBL" id="JANPWB010000005">
    <property type="protein sequence ID" value="KAJ1184654.1"/>
    <property type="molecule type" value="Genomic_DNA"/>
</dbReference>
<dbReference type="AlphaFoldDB" id="A0AAV7U6F2"/>
<gene>
    <name evidence="1" type="ORF">NDU88_001457</name>
</gene>
<evidence type="ECO:0000313" key="2">
    <source>
        <dbReference type="Proteomes" id="UP001066276"/>
    </source>
</evidence>
<protein>
    <submittedName>
        <fullName evidence="1">Uncharacterized protein</fullName>
    </submittedName>
</protein>
<keyword evidence="2" id="KW-1185">Reference proteome</keyword>
<sequence length="180" mass="19520">MRKTSGGAALVVSARHQHGGCDHGCELGRCHIARRTRPVSPGSEEPWLGLPAVRGVTHFGPRFLPLLPPRGKGFAGGERLDRGDPLERPSGRWRTVRRRQGNPGGETETWRMVRMRKQRPPALMLDPGEHTWPGCCLLVRFDAELGEGTGGTWEATGACQWAGCMDAVSTPPPGYPLGAL</sequence>
<proteinExistence type="predicted"/>
<reference evidence="1" key="1">
    <citation type="journal article" date="2022" name="bioRxiv">
        <title>Sequencing and chromosome-scale assembly of the giantPleurodeles waltlgenome.</title>
        <authorList>
            <person name="Brown T."/>
            <person name="Elewa A."/>
            <person name="Iarovenko S."/>
            <person name="Subramanian E."/>
            <person name="Araus A.J."/>
            <person name="Petzold A."/>
            <person name="Susuki M."/>
            <person name="Suzuki K.-i.T."/>
            <person name="Hayashi T."/>
            <person name="Toyoda A."/>
            <person name="Oliveira C."/>
            <person name="Osipova E."/>
            <person name="Leigh N.D."/>
            <person name="Simon A."/>
            <person name="Yun M.H."/>
        </authorList>
    </citation>
    <scope>NUCLEOTIDE SEQUENCE</scope>
    <source>
        <strain evidence="1">20211129_DDA</strain>
        <tissue evidence="1">Liver</tissue>
    </source>
</reference>
<dbReference type="Proteomes" id="UP001066276">
    <property type="component" value="Chromosome 3_1"/>
</dbReference>
<accession>A0AAV7U6F2</accession>
<name>A0AAV7U6F2_PLEWA</name>
<organism evidence="1 2">
    <name type="scientific">Pleurodeles waltl</name>
    <name type="common">Iberian ribbed newt</name>
    <dbReference type="NCBI Taxonomy" id="8319"/>
    <lineage>
        <taxon>Eukaryota</taxon>
        <taxon>Metazoa</taxon>
        <taxon>Chordata</taxon>
        <taxon>Craniata</taxon>
        <taxon>Vertebrata</taxon>
        <taxon>Euteleostomi</taxon>
        <taxon>Amphibia</taxon>
        <taxon>Batrachia</taxon>
        <taxon>Caudata</taxon>
        <taxon>Salamandroidea</taxon>
        <taxon>Salamandridae</taxon>
        <taxon>Pleurodelinae</taxon>
        <taxon>Pleurodeles</taxon>
    </lineage>
</organism>
<comment type="caution">
    <text evidence="1">The sequence shown here is derived from an EMBL/GenBank/DDBJ whole genome shotgun (WGS) entry which is preliminary data.</text>
</comment>
<evidence type="ECO:0000313" key="1">
    <source>
        <dbReference type="EMBL" id="KAJ1184654.1"/>
    </source>
</evidence>